<evidence type="ECO:0000256" key="5">
    <source>
        <dbReference type="ARBA" id="ARBA00023136"/>
    </source>
</evidence>
<feature type="non-terminal residue" evidence="7">
    <location>
        <position position="117"/>
    </location>
</feature>
<proteinExistence type="predicted"/>
<dbReference type="GO" id="GO:0030258">
    <property type="term" value="P:lipid modification"/>
    <property type="evidence" value="ECO:0007669"/>
    <property type="project" value="TreeGrafter"/>
</dbReference>
<evidence type="ECO:0000256" key="1">
    <source>
        <dbReference type="ARBA" id="ARBA00004141"/>
    </source>
</evidence>
<evidence type="ECO:0000256" key="6">
    <source>
        <dbReference type="ARBA" id="ARBA00023315"/>
    </source>
</evidence>
<dbReference type="GO" id="GO:0016746">
    <property type="term" value="F:acyltransferase activity"/>
    <property type="evidence" value="ECO:0007669"/>
    <property type="project" value="UniProtKB-KW"/>
</dbReference>
<dbReference type="InterPro" id="IPR049941">
    <property type="entry name" value="LPLAT_7/PORCN-like"/>
</dbReference>
<dbReference type="AlphaFoldDB" id="A0A821YRJ1"/>
<keyword evidence="6" id="KW-0012">Acyltransferase</keyword>
<dbReference type="Proteomes" id="UP000663848">
    <property type="component" value="Unassembled WGS sequence"/>
</dbReference>
<dbReference type="Pfam" id="PF03062">
    <property type="entry name" value="MBOAT"/>
    <property type="match status" value="1"/>
</dbReference>
<accession>A0A821YRJ1</accession>
<gene>
    <name evidence="7" type="ORF">QYT958_LOCUS34708</name>
</gene>
<organism evidence="7 8">
    <name type="scientific">Rotaria socialis</name>
    <dbReference type="NCBI Taxonomy" id="392032"/>
    <lineage>
        <taxon>Eukaryota</taxon>
        <taxon>Metazoa</taxon>
        <taxon>Spiralia</taxon>
        <taxon>Gnathifera</taxon>
        <taxon>Rotifera</taxon>
        <taxon>Eurotatoria</taxon>
        <taxon>Bdelloidea</taxon>
        <taxon>Philodinida</taxon>
        <taxon>Philodinidae</taxon>
        <taxon>Rotaria</taxon>
    </lineage>
</organism>
<keyword evidence="4" id="KW-1133">Transmembrane helix</keyword>
<dbReference type="PANTHER" id="PTHR13906">
    <property type="entry name" value="PORCUPINE"/>
    <property type="match status" value="1"/>
</dbReference>
<dbReference type="PANTHER" id="PTHR13906:SF4">
    <property type="entry name" value="LYSOPHOSPHOLIPID ACYLTRANSFERASE 6"/>
    <property type="match status" value="1"/>
</dbReference>
<dbReference type="InterPro" id="IPR004299">
    <property type="entry name" value="MBOAT_fam"/>
</dbReference>
<keyword evidence="3" id="KW-0812">Transmembrane</keyword>
<evidence type="ECO:0000256" key="3">
    <source>
        <dbReference type="ARBA" id="ARBA00022692"/>
    </source>
</evidence>
<dbReference type="EMBL" id="CAJOBR010025286">
    <property type="protein sequence ID" value="CAF4965634.1"/>
    <property type="molecule type" value="Genomic_DNA"/>
</dbReference>
<dbReference type="GO" id="GO:0016020">
    <property type="term" value="C:membrane"/>
    <property type="evidence" value="ECO:0007669"/>
    <property type="project" value="UniProtKB-SubCell"/>
</dbReference>
<keyword evidence="5" id="KW-0472">Membrane</keyword>
<name>A0A821YRJ1_9BILA</name>
<sequence>SKEMVNSPLFKRIQYLLFSTFCTRAKYYFAFILAEAINNAGGLGLNGVDDKGRPKWNLLTNIKPFQLETATSLKAILDLWNMQTVLWLRRICYDRMTKGRTLSVFVLSALWTPSQEE</sequence>
<reference evidence="7" key="1">
    <citation type="submission" date="2021-02" db="EMBL/GenBank/DDBJ databases">
        <authorList>
            <person name="Nowell W R."/>
        </authorList>
    </citation>
    <scope>NUCLEOTIDE SEQUENCE</scope>
</reference>
<evidence type="ECO:0000313" key="8">
    <source>
        <dbReference type="Proteomes" id="UP000663848"/>
    </source>
</evidence>
<evidence type="ECO:0000313" key="7">
    <source>
        <dbReference type="EMBL" id="CAF4965634.1"/>
    </source>
</evidence>
<comment type="caution">
    <text evidence="7">The sequence shown here is derived from an EMBL/GenBank/DDBJ whole genome shotgun (WGS) entry which is preliminary data.</text>
</comment>
<keyword evidence="2" id="KW-0808">Transferase</keyword>
<protein>
    <submittedName>
        <fullName evidence="7">Uncharacterized protein</fullName>
    </submittedName>
</protein>
<comment type="subcellular location">
    <subcellularLocation>
        <location evidence="1">Membrane</location>
        <topology evidence="1">Multi-pass membrane protein</topology>
    </subcellularLocation>
</comment>
<evidence type="ECO:0000256" key="2">
    <source>
        <dbReference type="ARBA" id="ARBA00022679"/>
    </source>
</evidence>
<evidence type="ECO:0000256" key="4">
    <source>
        <dbReference type="ARBA" id="ARBA00022989"/>
    </source>
</evidence>